<dbReference type="EMBL" id="JACHOO010000004">
    <property type="protein sequence ID" value="MBB5753385.1"/>
    <property type="molecule type" value="Genomic_DNA"/>
</dbReference>
<sequence>MSALDRFLGGSPIQVILRLIVISFVVGVILAWLGVSPHDIFGGLERFVRRIWAMGFDAFDEIWRYFALGAVVVIPIFVLVRLLNIGRGRG</sequence>
<dbReference type="RefSeq" id="WP_183856132.1">
    <property type="nucleotide sequence ID" value="NZ_JACHOO010000004.1"/>
</dbReference>
<feature type="domain" description="DUF6460" evidence="2">
    <location>
        <begin position="51"/>
        <end position="86"/>
    </location>
</feature>
<dbReference type="Proteomes" id="UP000523821">
    <property type="component" value="Unassembled WGS sequence"/>
</dbReference>
<feature type="transmembrane region" description="Helical" evidence="1">
    <location>
        <begin position="62"/>
        <end position="83"/>
    </location>
</feature>
<organism evidence="3 4">
    <name type="scientific">Prosthecomicrobium pneumaticum</name>
    <dbReference type="NCBI Taxonomy" id="81895"/>
    <lineage>
        <taxon>Bacteria</taxon>
        <taxon>Pseudomonadati</taxon>
        <taxon>Pseudomonadota</taxon>
        <taxon>Alphaproteobacteria</taxon>
        <taxon>Hyphomicrobiales</taxon>
        <taxon>Kaistiaceae</taxon>
        <taxon>Prosthecomicrobium</taxon>
    </lineage>
</organism>
<evidence type="ECO:0000259" key="2">
    <source>
        <dbReference type="Pfam" id="PF20061"/>
    </source>
</evidence>
<feature type="transmembrane region" description="Helical" evidence="1">
    <location>
        <begin position="15"/>
        <end position="35"/>
    </location>
</feature>
<reference evidence="3 4" key="1">
    <citation type="submission" date="2020-08" db="EMBL/GenBank/DDBJ databases">
        <title>Genomic Encyclopedia of Type Strains, Phase IV (KMG-IV): sequencing the most valuable type-strain genomes for metagenomic binning, comparative biology and taxonomic classification.</title>
        <authorList>
            <person name="Goeker M."/>
        </authorList>
    </citation>
    <scope>NUCLEOTIDE SEQUENCE [LARGE SCALE GENOMIC DNA]</scope>
    <source>
        <strain evidence="3 4">DSM 16268</strain>
    </source>
</reference>
<evidence type="ECO:0000256" key="1">
    <source>
        <dbReference type="SAM" id="Phobius"/>
    </source>
</evidence>
<comment type="caution">
    <text evidence="3">The sequence shown here is derived from an EMBL/GenBank/DDBJ whole genome shotgun (WGS) entry which is preliminary data.</text>
</comment>
<protein>
    <recommendedName>
        <fullName evidence="2">DUF6460 domain-containing protein</fullName>
    </recommendedName>
</protein>
<proteinExistence type="predicted"/>
<evidence type="ECO:0000313" key="4">
    <source>
        <dbReference type="Proteomes" id="UP000523821"/>
    </source>
</evidence>
<accession>A0A7W9FMF8</accession>
<evidence type="ECO:0000313" key="3">
    <source>
        <dbReference type="EMBL" id="MBB5753385.1"/>
    </source>
</evidence>
<gene>
    <name evidence="3" type="ORF">GGQ63_002451</name>
</gene>
<keyword evidence="1" id="KW-0472">Membrane</keyword>
<keyword evidence="1" id="KW-1133">Transmembrane helix</keyword>
<dbReference type="InterPro" id="IPR045594">
    <property type="entry name" value="DUF6460"/>
</dbReference>
<dbReference type="AlphaFoldDB" id="A0A7W9FMF8"/>
<dbReference type="Pfam" id="PF20061">
    <property type="entry name" value="DUF6460"/>
    <property type="match status" value="1"/>
</dbReference>
<keyword evidence="1" id="KW-0812">Transmembrane</keyword>
<name>A0A7W9FMF8_9HYPH</name>
<keyword evidence="4" id="KW-1185">Reference proteome</keyword>